<dbReference type="PANTHER" id="PTHR12300">
    <property type="entry name" value="HVA22-LIKE PROTEINS"/>
    <property type="match status" value="1"/>
</dbReference>
<gene>
    <name evidence="2" type="ORF">Rsub_01969</name>
</gene>
<dbReference type="AlphaFoldDB" id="A0A2V0NWT3"/>
<dbReference type="EMBL" id="BDRX01000010">
    <property type="protein sequence ID" value="GBF89397.1"/>
    <property type="molecule type" value="Genomic_DNA"/>
</dbReference>
<evidence type="ECO:0000256" key="1">
    <source>
        <dbReference type="RuleBase" id="RU362006"/>
    </source>
</evidence>
<comment type="subcellular location">
    <subcellularLocation>
        <location evidence="1">Membrane</location>
        <topology evidence="1">Multi-pass membrane protein</topology>
    </subcellularLocation>
</comment>
<comment type="caution">
    <text evidence="2">The sequence shown here is derived from an EMBL/GenBank/DDBJ whole genome shotgun (WGS) entry which is preliminary data.</text>
</comment>
<name>A0A2V0NWT3_9CHLO</name>
<dbReference type="Proteomes" id="UP000247498">
    <property type="component" value="Unassembled WGS sequence"/>
</dbReference>
<feature type="transmembrane region" description="Helical" evidence="1">
    <location>
        <begin position="45"/>
        <end position="72"/>
    </location>
</feature>
<keyword evidence="1" id="KW-0472">Membrane</keyword>
<evidence type="ECO:0000313" key="2">
    <source>
        <dbReference type="EMBL" id="GBF89397.1"/>
    </source>
</evidence>
<evidence type="ECO:0000313" key="3">
    <source>
        <dbReference type="Proteomes" id="UP000247498"/>
    </source>
</evidence>
<sequence length="168" mass="18371">MAVTSIISLAYTLLYGTIAYAVPAYSTFKAIEKRGGEEVRDWAQYWVVFSAFISSQWLVDFLLCWLPFYYLAKLGFLVALWHPSTKLAAALYGKAIAPLLASYEADIDRFVSEGRAKAGDLVGHHSAQLRSQARGLAGQGTVLLRNIQQRAMERAKAAGAQVGAAHSD</sequence>
<comment type="similarity">
    <text evidence="1">Belongs to the DP1 family.</text>
</comment>
<keyword evidence="1" id="KW-1133">Transmembrane helix</keyword>
<dbReference type="STRING" id="307507.A0A2V0NWT3"/>
<dbReference type="PANTHER" id="PTHR12300:SF117">
    <property type="entry name" value="LP05237P-RELATED"/>
    <property type="match status" value="1"/>
</dbReference>
<keyword evidence="1" id="KW-0812">Transmembrane</keyword>
<accession>A0A2V0NWT3</accession>
<comment type="caution">
    <text evidence="1">Lacks conserved residue(s) required for the propagation of feature annotation.</text>
</comment>
<organism evidence="2 3">
    <name type="scientific">Raphidocelis subcapitata</name>
    <dbReference type="NCBI Taxonomy" id="307507"/>
    <lineage>
        <taxon>Eukaryota</taxon>
        <taxon>Viridiplantae</taxon>
        <taxon>Chlorophyta</taxon>
        <taxon>core chlorophytes</taxon>
        <taxon>Chlorophyceae</taxon>
        <taxon>CS clade</taxon>
        <taxon>Sphaeropleales</taxon>
        <taxon>Selenastraceae</taxon>
        <taxon>Raphidocelis</taxon>
    </lineage>
</organism>
<protein>
    <recommendedName>
        <fullName evidence="1">HVA22-like protein</fullName>
    </recommendedName>
</protein>
<dbReference type="Pfam" id="PF03134">
    <property type="entry name" value="TB2_DP1_HVA22"/>
    <property type="match status" value="1"/>
</dbReference>
<dbReference type="InterPro" id="IPR004345">
    <property type="entry name" value="TB2_DP1_HVA22"/>
</dbReference>
<dbReference type="OrthoDB" id="434647at2759"/>
<dbReference type="InParanoid" id="A0A2V0NWT3"/>
<proteinExistence type="inferred from homology"/>
<keyword evidence="3" id="KW-1185">Reference proteome</keyword>
<reference evidence="2 3" key="1">
    <citation type="journal article" date="2018" name="Sci. Rep.">
        <title>Raphidocelis subcapitata (=Pseudokirchneriella subcapitata) provides an insight into genome evolution and environmental adaptations in the Sphaeropleales.</title>
        <authorList>
            <person name="Suzuki S."/>
            <person name="Yamaguchi H."/>
            <person name="Nakajima N."/>
            <person name="Kawachi M."/>
        </authorList>
    </citation>
    <scope>NUCLEOTIDE SEQUENCE [LARGE SCALE GENOMIC DNA]</scope>
    <source>
        <strain evidence="2 3">NIES-35</strain>
    </source>
</reference>
<dbReference type="FunCoup" id="A0A2V0NWT3">
    <property type="interactions" value="1057"/>
</dbReference>
<dbReference type="GO" id="GO:0016020">
    <property type="term" value="C:membrane"/>
    <property type="evidence" value="ECO:0007669"/>
    <property type="project" value="UniProtKB-SubCell"/>
</dbReference>